<evidence type="ECO:0000313" key="12">
    <source>
        <dbReference type="Proteomes" id="UP000215043"/>
    </source>
</evidence>
<evidence type="ECO:0000256" key="2">
    <source>
        <dbReference type="ARBA" id="ARBA00023015"/>
    </source>
</evidence>
<dbReference type="Proteomes" id="UP000029737">
    <property type="component" value="Unassembled WGS sequence"/>
</dbReference>
<evidence type="ECO:0000313" key="9">
    <source>
        <dbReference type="EMBL" id="ASU80691.1"/>
    </source>
</evidence>
<dbReference type="Gene3D" id="1.10.10.10">
    <property type="entry name" value="Winged helix-like DNA-binding domain superfamily/Winged helix DNA-binding domain"/>
    <property type="match status" value="1"/>
</dbReference>
<evidence type="ECO:0000259" key="8">
    <source>
        <dbReference type="PROSITE" id="PS51078"/>
    </source>
</evidence>
<dbReference type="GO" id="GO:0003677">
    <property type="term" value="F:DNA binding"/>
    <property type="evidence" value="ECO:0007669"/>
    <property type="project" value="UniProtKB-KW"/>
</dbReference>
<gene>
    <name evidence="9" type="ORF">CDG81_00265</name>
    <name evidence="10" type="ORF">IL38_01395</name>
</gene>
<protein>
    <recommendedName>
        <fullName evidence="6">Glycerol operon regulatory protein</fullName>
    </recommendedName>
</protein>
<dbReference type="KEGG" id="aey:CDG81_00265"/>
<dbReference type="SUPFAM" id="SSF46785">
    <property type="entry name" value="Winged helix' DNA-binding domain"/>
    <property type="match status" value="1"/>
</dbReference>
<dbReference type="EMBL" id="CP022752">
    <property type="protein sequence ID" value="ASU80691.1"/>
    <property type="molecule type" value="Genomic_DNA"/>
</dbReference>
<evidence type="ECO:0000256" key="1">
    <source>
        <dbReference type="ARBA" id="ARBA00022798"/>
    </source>
</evidence>
<dbReference type="PROSITE" id="PS51077">
    <property type="entry name" value="HTH_ICLR"/>
    <property type="match status" value="1"/>
</dbReference>
<reference evidence="9 12" key="2">
    <citation type="submission" date="2017-08" db="EMBL/GenBank/DDBJ databases">
        <title>The complete genome sequence of moderately halophilic actinomycete Actinopolyspora erythraea YIM 90600, the producer of novel erythromycin, novel actinopolysporins A-C and tubercidin.</title>
        <authorList>
            <person name="Yin M."/>
            <person name="Tang S."/>
        </authorList>
    </citation>
    <scope>NUCLEOTIDE SEQUENCE [LARGE SCALE GENOMIC DNA]</scope>
    <source>
        <strain evidence="9 12">YIM 90600</strain>
    </source>
</reference>
<reference evidence="10 11" key="1">
    <citation type="journal article" date="2014" name="PLoS ONE">
        <title>Identification and Characterization of a New Erythromycin Biosynthetic Gene Cluster in Actinopolyspora erythraea YIM90600, a Novel Erythronolide-Producing Halophilic Actinomycete Isolated from Salt Field.</title>
        <authorList>
            <person name="Chen D."/>
            <person name="Feng J."/>
            <person name="Huang L."/>
            <person name="Zhang Q."/>
            <person name="Wu J."/>
            <person name="Zhu X."/>
            <person name="Duan Y."/>
            <person name="Xu Z."/>
        </authorList>
    </citation>
    <scope>NUCLEOTIDE SEQUENCE [LARGE SCALE GENOMIC DNA]</scope>
    <source>
        <strain evidence="10 11">YIM90600</strain>
    </source>
</reference>
<evidence type="ECO:0000256" key="3">
    <source>
        <dbReference type="ARBA" id="ARBA00023125"/>
    </source>
</evidence>
<feature type="domain" description="HTH iclR-type" evidence="7">
    <location>
        <begin position="10"/>
        <end position="71"/>
    </location>
</feature>
<evidence type="ECO:0000259" key="7">
    <source>
        <dbReference type="PROSITE" id="PS51077"/>
    </source>
</evidence>
<keyword evidence="11" id="KW-1185">Reference proteome</keyword>
<organism evidence="9 12">
    <name type="scientific">Actinopolyspora erythraea</name>
    <dbReference type="NCBI Taxonomy" id="414996"/>
    <lineage>
        <taxon>Bacteria</taxon>
        <taxon>Bacillati</taxon>
        <taxon>Actinomycetota</taxon>
        <taxon>Actinomycetes</taxon>
        <taxon>Actinopolysporales</taxon>
        <taxon>Actinopolysporaceae</taxon>
        <taxon>Actinopolyspora</taxon>
    </lineage>
</organism>
<keyword evidence="1" id="KW-0319">Glycerol metabolism</keyword>
<dbReference type="OrthoDB" id="4068713at2"/>
<evidence type="ECO:0000313" key="10">
    <source>
        <dbReference type="EMBL" id="KGI83011.1"/>
    </source>
</evidence>
<evidence type="ECO:0000313" key="11">
    <source>
        <dbReference type="Proteomes" id="UP000029737"/>
    </source>
</evidence>
<keyword evidence="2" id="KW-0805">Transcription regulation</keyword>
<name>A0A099DAY3_9ACTN</name>
<dbReference type="InterPro" id="IPR005471">
    <property type="entry name" value="Tscrpt_reg_IclR_N"/>
</dbReference>
<dbReference type="PANTHER" id="PTHR30136:SF24">
    <property type="entry name" value="HTH-TYPE TRANSCRIPTIONAL REPRESSOR ALLR"/>
    <property type="match status" value="1"/>
</dbReference>
<dbReference type="Gene3D" id="3.30.450.40">
    <property type="match status" value="1"/>
</dbReference>
<dbReference type="SMART" id="SM00346">
    <property type="entry name" value="HTH_ICLR"/>
    <property type="match status" value="1"/>
</dbReference>
<dbReference type="Pfam" id="PF01614">
    <property type="entry name" value="IclR_C"/>
    <property type="match status" value="1"/>
</dbReference>
<evidence type="ECO:0000256" key="6">
    <source>
        <dbReference type="ARBA" id="ARBA00070406"/>
    </source>
</evidence>
<dbReference type="InterPro" id="IPR014757">
    <property type="entry name" value="Tscrpt_reg_IclR_C"/>
</dbReference>
<dbReference type="InterPro" id="IPR036388">
    <property type="entry name" value="WH-like_DNA-bd_sf"/>
</dbReference>
<feature type="domain" description="IclR-ED" evidence="8">
    <location>
        <begin position="72"/>
        <end position="250"/>
    </location>
</feature>
<dbReference type="Proteomes" id="UP000215043">
    <property type="component" value="Chromosome"/>
</dbReference>
<dbReference type="EMBL" id="JPMV01000005">
    <property type="protein sequence ID" value="KGI83011.1"/>
    <property type="molecule type" value="Genomic_DNA"/>
</dbReference>
<dbReference type="InterPro" id="IPR029016">
    <property type="entry name" value="GAF-like_dom_sf"/>
</dbReference>
<comment type="function">
    <text evidence="5">May be an activator protein for the gylABX operon.</text>
</comment>
<dbReference type="Pfam" id="PF09339">
    <property type="entry name" value="HTH_IclR"/>
    <property type="match status" value="1"/>
</dbReference>
<dbReference type="eggNOG" id="COG1414">
    <property type="taxonomic scope" value="Bacteria"/>
</dbReference>
<dbReference type="HOGENOM" id="CLU_062618_7_0_11"/>
<dbReference type="InterPro" id="IPR050707">
    <property type="entry name" value="HTH_MetabolicPath_Reg"/>
</dbReference>
<proteinExistence type="predicted"/>
<sequence>MAGNSRQSGRSVTERALSVLTTFGPDAHRLSLTEIAQRAEIPLATAHRLVGELENWGALQRESDGRYAIGLRLWELGLLAPVHTCLRGVAMPHMQQLHERTGANVQLAVRDGLQAVYVEKLTGRRSTPIISRSGGRLPLHTTGVGKVLLAHASREVVQEYCAHHLSRHTPYTIVEPGRLVRELGGIRRRGFAWTTEEMTLGSCSVAVPVCSEGEVVAALGLVVDSARAEVAKLVRPLSRAAESVGNRLVETTRATAEVE</sequence>
<dbReference type="PANTHER" id="PTHR30136">
    <property type="entry name" value="HELIX-TURN-HELIX TRANSCRIPTIONAL REGULATOR, ICLR FAMILY"/>
    <property type="match status" value="1"/>
</dbReference>
<dbReference type="AlphaFoldDB" id="A0A099DAY3"/>
<evidence type="ECO:0000256" key="4">
    <source>
        <dbReference type="ARBA" id="ARBA00023163"/>
    </source>
</evidence>
<dbReference type="GO" id="GO:0006071">
    <property type="term" value="P:glycerol metabolic process"/>
    <property type="evidence" value="ECO:0007669"/>
    <property type="project" value="UniProtKB-KW"/>
</dbReference>
<dbReference type="SUPFAM" id="SSF55781">
    <property type="entry name" value="GAF domain-like"/>
    <property type="match status" value="1"/>
</dbReference>
<dbReference type="InterPro" id="IPR036390">
    <property type="entry name" value="WH_DNA-bd_sf"/>
</dbReference>
<dbReference type="PROSITE" id="PS51078">
    <property type="entry name" value="ICLR_ED"/>
    <property type="match status" value="1"/>
</dbReference>
<dbReference type="RefSeq" id="WP_043571082.1">
    <property type="nucleotide sequence ID" value="NZ_CP022752.1"/>
</dbReference>
<evidence type="ECO:0000256" key="5">
    <source>
        <dbReference type="ARBA" id="ARBA00058938"/>
    </source>
</evidence>
<dbReference type="GO" id="GO:0003700">
    <property type="term" value="F:DNA-binding transcription factor activity"/>
    <property type="evidence" value="ECO:0007669"/>
    <property type="project" value="TreeGrafter"/>
</dbReference>
<dbReference type="FunFam" id="1.10.10.10:FF:000056">
    <property type="entry name" value="IclR family transcriptional regulator"/>
    <property type="match status" value="1"/>
</dbReference>
<accession>A0A099DAY3</accession>
<keyword evidence="3" id="KW-0238">DNA-binding</keyword>
<dbReference type="GO" id="GO:0045892">
    <property type="term" value="P:negative regulation of DNA-templated transcription"/>
    <property type="evidence" value="ECO:0007669"/>
    <property type="project" value="TreeGrafter"/>
</dbReference>
<keyword evidence="4" id="KW-0804">Transcription</keyword>